<dbReference type="OrthoDB" id="9802385at2"/>
<evidence type="ECO:0000313" key="2">
    <source>
        <dbReference type="EMBL" id="TDP96293.1"/>
    </source>
</evidence>
<dbReference type="AlphaFoldDB" id="A0A4R6S9Y8"/>
<accession>A0A4R6S9Y8</accession>
<dbReference type="SUPFAM" id="SSF109604">
    <property type="entry name" value="HD-domain/PDEase-like"/>
    <property type="match status" value="1"/>
</dbReference>
<dbReference type="Proteomes" id="UP000295444">
    <property type="component" value="Unassembled WGS sequence"/>
</dbReference>
<evidence type="ECO:0000256" key="1">
    <source>
        <dbReference type="SAM" id="MobiDB-lite"/>
    </source>
</evidence>
<evidence type="ECO:0000313" key="3">
    <source>
        <dbReference type="Proteomes" id="UP000295444"/>
    </source>
</evidence>
<feature type="region of interest" description="Disordered" evidence="1">
    <location>
        <begin position="106"/>
        <end position="129"/>
    </location>
</feature>
<dbReference type="EMBL" id="SNXZ01000004">
    <property type="protein sequence ID" value="TDP96293.1"/>
    <property type="molecule type" value="Genomic_DNA"/>
</dbReference>
<dbReference type="RefSeq" id="WP_133851664.1">
    <property type="nucleotide sequence ID" value="NZ_SNXZ01000004.1"/>
</dbReference>
<protein>
    <submittedName>
        <fullName evidence="2">HD domain-containing protein</fullName>
    </submittedName>
</protein>
<keyword evidence="3" id="KW-1185">Reference proteome</keyword>
<name>A0A4R6S9Y8_LABRH</name>
<comment type="caution">
    <text evidence="2">The sequence shown here is derived from an EMBL/GenBank/DDBJ whole genome shotgun (WGS) entry which is preliminary data.</text>
</comment>
<gene>
    <name evidence="2" type="ORF">EV186_104277</name>
</gene>
<organism evidence="2 3">
    <name type="scientific">Labedaea rhizosphaerae</name>
    <dbReference type="NCBI Taxonomy" id="598644"/>
    <lineage>
        <taxon>Bacteria</taxon>
        <taxon>Bacillati</taxon>
        <taxon>Actinomycetota</taxon>
        <taxon>Actinomycetes</taxon>
        <taxon>Pseudonocardiales</taxon>
        <taxon>Pseudonocardiaceae</taxon>
        <taxon>Labedaea</taxon>
    </lineage>
</organism>
<dbReference type="Gene3D" id="1.10.3210.10">
    <property type="entry name" value="Hypothetical protein af1432"/>
    <property type="match status" value="1"/>
</dbReference>
<proteinExistence type="predicted"/>
<reference evidence="2 3" key="1">
    <citation type="submission" date="2019-03" db="EMBL/GenBank/DDBJ databases">
        <title>Genomic Encyclopedia of Type Strains, Phase IV (KMG-IV): sequencing the most valuable type-strain genomes for metagenomic binning, comparative biology and taxonomic classification.</title>
        <authorList>
            <person name="Goeker M."/>
        </authorList>
    </citation>
    <scope>NUCLEOTIDE SEQUENCE [LARGE SCALE GENOMIC DNA]</scope>
    <source>
        <strain evidence="2 3">DSM 45361</strain>
    </source>
</reference>
<sequence>MPFMVEDAIAIATKAHRGQRDKSGHAYIGHPLRVMGMMRTDHERMTAVLHDVVEDTEVTADDLRAAGCPDAVVEAVIAISKRPGEDHEDYLARVAANPMALAVKRADIADNSSPERMDELDGPTRSRLRAKYEKATRLLDTYSRA</sequence>